<dbReference type="Proteomes" id="UP000515788">
    <property type="component" value="Chromosome 5"/>
</dbReference>
<dbReference type="EMBL" id="CP059250">
    <property type="protein sequence ID" value="QLL33553.1"/>
    <property type="molecule type" value="Genomic_DNA"/>
</dbReference>
<evidence type="ECO:0000256" key="1">
    <source>
        <dbReference type="ARBA" id="ARBA00004123"/>
    </source>
</evidence>
<dbReference type="InterPro" id="IPR024826">
    <property type="entry name" value="DNA_pol_delta/II_ssu"/>
</dbReference>
<dbReference type="FunFam" id="2.40.50.430:FF:000002">
    <property type="entry name" value="DNA polymerase delta subunit"/>
    <property type="match status" value="1"/>
</dbReference>
<dbReference type="RefSeq" id="XP_037140227.1">
    <property type="nucleotide sequence ID" value="XM_037284331.1"/>
</dbReference>
<comment type="subcellular location">
    <subcellularLocation>
        <location evidence="1">Nucleus</location>
    </subcellularLocation>
</comment>
<dbReference type="InterPro" id="IPR040663">
    <property type="entry name" value="DNA_pol_D_N"/>
</dbReference>
<evidence type="ECO:0000259" key="11">
    <source>
        <dbReference type="Pfam" id="PF18018"/>
    </source>
</evidence>
<keyword evidence="5" id="KW-0548">Nucleotidyltransferase</keyword>
<comment type="similarity">
    <text evidence="2">Belongs to the DNA polymerase delta/II small subunit family.</text>
</comment>
<evidence type="ECO:0000256" key="4">
    <source>
        <dbReference type="ARBA" id="ARBA00022679"/>
    </source>
</evidence>
<evidence type="ECO:0000256" key="6">
    <source>
        <dbReference type="ARBA" id="ARBA00022705"/>
    </source>
</evidence>
<sequence length="387" mass="42418">MKAKVLDIQGKEPCWAIGTVYCELKYKPNILEEVINDVYRAPDLTKSYTDPEGSDEIMLEDESGRVLLVGENIRATPFITGAVIGVLGMEADAGTFQVLDICYPIPIPQKPLSLSPGRSAVAGNKKIAVVSGLNISTTSPRRLLKLQLLQEYLTGNLCSPELISNIGKLLVCGDSLSFKFDTSSSGELVNCLSTLGNFLSNVTQSIPVALMPGAKDPSNRSLPQKPLHKALFSQTLGAHLEEVNRDVLKLVTNPYYFHIEGLEILATAGQSINDICKYLIPNQGSSQEEDTIEHRLDLMECTMKWQNIAPTVPDTLWAYPFPSSDPFLLDEWPHVYIVGNQPGYGFRDLDVHGRKIKLISIPVFSSTGDVVLLDLTTLETEVINIGA</sequence>
<dbReference type="Pfam" id="PF04042">
    <property type="entry name" value="DNA_pol_E_B"/>
    <property type="match status" value="1"/>
</dbReference>
<dbReference type="InterPro" id="IPR007185">
    <property type="entry name" value="DNA_pol_a/d/e_bsu"/>
</dbReference>
<feature type="domain" description="DNA polymerase alpha/delta/epsilon subunit B" evidence="10">
    <location>
        <begin position="127"/>
        <end position="342"/>
    </location>
</feature>
<evidence type="ECO:0000256" key="7">
    <source>
        <dbReference type="ARBA" id="ARBA00022932"/>
    </source>
</evidence>
<evidence type="ECO:0000313" key="13">
    <source>
        <dbReference type="Proteomes" id="UP000515788"/>
    </source>
</evidence>
<dbReference type="GO" id="GO:0006281">
    <property type="term" value="P:DNA repair"/>
    <property type="evidence" value="ECO:0007669"/>
    <property type="project" value="UniProtKB-ARBA"/>
</dbReference>
<dbReference type="AlphaFoldDB" id="A0A7G3ZJ67"/>
<evidence type="ECO:0000256" key="2">
    <source>
        <dbReference type="ARBA" id="ARBA00006035"/>
    </source>
</evidence>
<evidence type="ECO:0000256" key="3">
    <source>
        <dbReference type="ARBA" id="ARBA00012417"/>
    </source>
</evidence>
<comment type="catalytic activity">
    <reaction evidence="9">
        <text>DNA(n) + a 2'-deoxyribonucleoside 5'-triphosphate = DNA(n+1) + diphosphate</text>
        <dbReference type="Rhea" id="RHEA:22508"/>
        <dbReference type="Rhea" id="RHEA-COMP:17339"/>
        <dbReference type="Rhea" id="RHEA-COMP:17340"/>
        <dbReference type="ChEBI" id="CHEBI:33019"/>
        <dbReference type="ChEBI" id="CHEBI:61560"/>
        <dbReference type="ChEBI" id="CHEBI:173112"/>
        <dbReference type="EC" id="2.7.7.7"/>
    </reaction>
</comment>
<evidence type="ECO:0000256" key="5">
    <source>
        <dbReference type="ARBA" id="ARBA00022695"/>
    </source>
</evidence>
<dbReference type="PANTHER" id="PTHR10416">
    <property type="entry name" value="DNA POLYMERASE DELTA SUBUNIT 2"/>
    <property type="match status" value="1"/>
</dbReference>
<dbReference type="GO" id="GO:0003887">
    <property type="term" value="F:DNA-directed DNA polymerase activity"/>
    <property type="evidence" value="ECO:0007669"/>
    <property type="project" value="UniProtKB-KW"/>
</dbReference>
<feature type="domain" description="DNA polymerase delta subunit OB-fold" evidence="11">
    <location>
        <begin position="4"/>
        <end position="101"/>
    </location>
</feature>
<dbReference type="GO" id="GO:0043625">
    <property type="term" value="C:delta DNA polymerase complex"/>
    <property type="evidence" value="ECO:0007669"/>
    <property type="project" value="TreeGrafter"/>
</dbReference>
<proteinExistence type="inferred from homology"/>
<evidence type="ECO:0000313" key="12">
    <source>
        <dbReference type="EMBL" id="QLL33553.1"/>
    </source>
</evidence>
<evidence type="ECO:0000256" key="9">
    <source>
        <dbReference type="ARBA" id="ARBA00049244"/>
    </source>
</evidence>
<name>A0A7G3ZJ67_9SACH</name>
<dbReference type="EC" id="2.7.7.7" evidence="3"/>
<reference evidence="12 13" key="1">
    <citation type="submission" date="2020-06" db="EMBL/GenBank/DDBJ databases">
        <title>The yeast mating-type switching endonuclease HO is a domesticated member of an unorthodox homing genetic element family.</title>
        <authorList>
            <person name="Coughlan A.Y."/>
            <person name="Lombardi L."/>
            <person name="Braun-Galleani S."/>
            <person name="Martos A.R."/>
            <person name="Galeote V."/>
            <person name="Bigey F."/>
            <person name="Dequin S."/>
            <person name="Byrne K.P."/>
            <person name="Wolfe K.H."/>
        </authorList>
    </citation>
    <scope>NUCLEOTIDE SEQUENCE [LARGE SCALE GENOMIC DNA]</scope>
    <source>
        <strain evidence="12 13">CBS764</strain>
    </source>
</reference>
<dbReference type="Gene3D" id="3.60.21.50">
    <property type="match status" value="1"/>
</dbReference>
<evidence type="ECO:0000256" key="8">
    <source>
        <dbReference type="ARBA" id="ARBA00023242"/>
    </source>
</evidence>
<dbReference type="KEGG" id="tgb:HG536_0E04640"/>
<keyword evidence="6" id="KW-0235">DNA replication</keyword>
<dbReference type="Pfam" id="PF18018">
    <property type="entry name" value="DNA_pol_D_N"/>
    <property type="match status" value="1"/>
</dbReference>
<dbReference type="GeneID" id="59326749"/>
<keyword evidence="4" id="KW-0808">Transferase</keyword>
<protein>
    <recommendedName>
        <fullName evidence="3">DNA-directed DNA polymerase</fullName>
        <ecNumber evidence="3">2.7.7.7</ecNumber>
    </recommendedName>
</protein>
<organism evidence="12 13">
    <name type="scientific">Torulaspora globosa</name>
    <dbReference type="NCBI Taxonomy" id="48254"/>
    <lineage>
        <taxon>Eukaryota</taxon>
        <taxon>Fungi</taxon>
        <taxon>Dikarya</taxon>
        <taxon>Ascomycota</taxon>
        <taxon>Saccharomycotina</taxon>
        <taxon>Saccharomycetes</taxon>
        <taxon>Saccharomycetales</taxon>
        <taxon>Saccharomycetaceae</taxon>
        <taxon>Torulaspora</taxon>
    </lineage>
</organism>
<evidence type="ECO:0000259" key="10">
    <source>
        <dbReference type="Pfam" id="PF04042"/>
    </source>
</evidence>
<dbReference type="OrthoDB" id="3763at2759"/>
<keyword evidence="8" id="KW-0539">Nucleus</keyword>
<dbReference type="GO" id="GO:0006273">
    <property type="term" value="P:lagging strand elongation"/>
    <property type="evidence" value="ECO:0007669"/>
    <property type="project" value="UniProtKB-ARBA"/>
</dbReference>
<dbReference type="Gene3D" id="2.40.50.430">
    <property type="match status" value="1"/>
</dbReference>
<accession>A0A7G3ZJ67</accession>
<gene>
    <name evidence="12" type="ORF">HG536_0E04640</name>
</gene>
<keyword evidence="7" id="KW-0239">DNA-directed DNA polymerase</keyword>
<dbReference type="GO" id="GO:0003677">
    <property type="term" value="F:DNA binding"/>
    <property type="evidence" value="ECO:0007669"/>
    <property type="project" value="InterPro"/>
</dbReference>
<keyword evidence="13" id="KW-1185">Reference proteome</keyword>
<dbReference type="PANTHER" id="PTHR10416:SF0">
    <property type="entry name" value="DNA POLYMERASE DELTA SUBUNIT 2"/>
    <property type="match status" value="1"/>
</dbReference>